<keyword evidence="10" id="KW-1133">Transmembrane helix</keyword>
<evidence type="ECO:0000256" key="3">
    <source>
        <dbReference type="ARBA" id="ARBA00012438"/>
    </source>
</evidence>
<dbReference type="InterPro" id="IPR036890">
    <property type="entry name" value="HATPase_C_sf"/>
</dbReference>
<evidence type="ECO:0000256" key="7">
    <source>
        <dbReference type="ARBA" id="ARBA00022741"/>
    </source>
</evidence>
<gene>
    <name evidence="15" type="primary">qseC_1</name>
    <name evidence="15" type="ORF">NCTC13350_01571</name>
</gene>
<dbReference type="SUPFAM" id="SSF55874">
    <property type="entry name" value="ATPase domain of HSP90 chaperone/DNA topoisomerase II/histidine kinase"/>
    <property type="match status" value="1"/>
</dbReference>
<sequence length="453" mass="49252">MRSIRLRLFFILLATTGAVWLLGVAWTYVSVQHRVEKALDARLMEAARMVSSLINNHHVDVAAVVNSQTASGVPPEFSADQGDYRRQLSCQIWSLEGQLVSRSESAPRASLAEHRDGFSETTVDGARWRVYAVVNPVLNVRVLVGDSLEIRDRLVADVVKGQLVPAFAILPLLALLIWLSVAQGLAPLNRIAAHLAGRSADELHPLDETGAPGEVRPLLRSLNSLFQRVSEAREREKTFTAYAAHELKTPLAGLKTQAQVALMSTDEQVRSRALAQISTSVDRTGRLVRQLIDMAAVDSAEGEPRPQTLAIAALVQGVLGDLEGLQNRRSLQVVTDADETLLAGVRSENLLRLALRNIIENAMQYAPEGSRIAIAAQTELGRLRLTVVDQGPGIREEDHQLVRERFQRGPSPAGEGSGLGLAIVGMAVSKLGGELRFHRTEEGFCAELNLPAG</sequence>
<evidence type="ECO:0000256" key="4">
    <source>
        <dbReference type="ARBA" id="ARBA00022553"/>
    </source>
</evidence>
<dbReference type="EMBL" id="UGSK01000001">
    <property type="protein sequence ID" value="SUB00648.1"/>
    <property type="molecule type" value="Genomic_DNA"/>
</dbReference>
<evidence type="ECO:0000256" key="9">
    <source>
        <dbReference type="ARBA" id="ARBA00022840"/>
    </source>
</evidence>
<evidence type="ECO:0000256" key="6">
    <source>
        <dbReference type="ARBA" id="ARBA00022692"/>
    </source>
</evidence>
<dbReference type="PROSITE" id="PS50109">
    <property type="entry name" value="HIS_KIN"/>
    <property type="match status" value="1"/>
</dbReference>
<dbReference type="Pfam" id="PF00512">
    <property type="entry name" value="HisKA"/>
    <property type="match status" value="1"/>
</dbReference>
<dbReference type="SMART" id="SM00388">
    <property type="entry name" value="HisKA"/>
    <property type="match status" value="1"/>
</dbReference>
<dbReference type="InterPro" id="IPR050428">
    <property type="entry name" value="TCS_sensor_his_kinase"/>
</dbReference>
<evidence type="ECO:0000259" key="13">
    <source>
        <dbReference type="PROSITE" id="PS50109"/>
    </source>
</evidence>
<dbReference type="AlphaFoldDB" id="A0A378ZU88"/>
<dbReference type="InterPro" id="IPR003660">
    <property type="entry name" value="HAMP_dom"/>
</dbReference>
<evidence type="ECO:0000256" key="1">
    <source>
        <dbReference type="ARBA" id="ARBA00000085"/>
    </source>
</evidence>
<dbReference type="InterPro" id="IPR013727">
    <property type="entry name" value="2CSK_N"/>
</dbReference>
<keyword evidence="7" id="KW-0547">Nucleotide-binding</keyword>
<feature type="domain" description="HAMP" evidence="14">
    <location>
        <begin position="182"/>
        <end position="234"/>
    </location>
</feature>
<keyword evidence="11" id="KW-0902">Two-component regulatory system</keyword>
<keyword evidence="8" id="KW-0418">Kinase</keyword>
<dbReference type="InterPro" id="IPR036097">
    <property type="entry name" value="HisK_dim/P_sf"/>
</dbReference>
<keyword evidence="6" id="KW-0812">Transmembrane</keyword>
<dbReference type="PROSITE" id="PS50885">
    <property type="entry name" value="HAMP"/>
    <property type="match status" value="1"/>
</dbReference>
<dbReference type="Pfam" id="PF08521">
    <property type="entry name" value="2CSK_N"/>
    <property type="match status" value="1"/>
</dbReference>
<dbReference type="InterPro" id="IPR005467">
    <property type="entry name" value="His_kinase_dom"/>
</dbReference>
<dbReference type="GO" id="GO:0005524">
    <property type="term" value="F:ATP binding"/>
    <property type="evidence" value="ECO:0007669"/>
    <property type="project" value="UniProtKB-KW"/>
</dbReference>
<dbReference type="InterPro" id="IPR004358">
    <property type="entry name" value="Sig_transdc_His_kin-like_C"/>
</dbReference>
<dbReference type="EC" id="2.7.13.3" evidence="3"/>
<evidence type="ECO:0000256" key="12">
    <source>
        <dbReference type="ARBA" id="ARBA00023136"/>
    </source>
</evidence>
<evidence type="ECO:0000259" key="14">
    <source>
        <dbReference type="PROSITE" id="PS50885"/>
    </source>
</evidence>
<dbReference type="PANTHER" id="PTHR45436">
    <property type="entry name" value="SENSOR HISTIDINE KINASE YKOH"/>
    <property type="match status" value="1"/>
</dbReference>
<dbReference type="Proteomes" id="UP000255000">
    <property type="component" value="Unassembled WGS sequence"/>
</dbReference>
<dbReference type="RefSeq" id="WP_019965794.1">
    <property type="nucleotide sequence ID" value="NZ_UGSK01000001.1"/>
</dbReference>
<evidence type="ECO:0000256" key="8">
    <source>
        <dbReference type="ARBA" id="ARBA00022777"/>
    </source>
</evidence>
<accession>A0A378ZU88</accession>
<dbReference type="SMART" id="SM00387">
    <property type="entry name" value="HATPase_c"/>
    <property type="match status" value="1"/>
</dbReference>
<dbReference type="Gene3D" id="1.10.287.130">
    <property type="match status" value="1"/>
</dbReference>
<keyword evidence="9" id="KW-0067">ATP-binding</keyword>
<keyword evidence="12" id="KW-0472">Membrane</keyword>
<dbReference type="InterPro" id="IPR003661">
    <property type="entry name" value="HisK_dim/P_dom"/>
</dbReference>
<comment type="subcellular location">
    <subcellularLocation>
        <location evidence="2">Membrane</location>
        <topology evidence="2">Multi-pass membrane protein</topology>
    </subcellularLocation>
</comment>
<evidence type="ECO:0000256" key="5">
    <source>
        <dbReference type="ARBA" id="ARBA00022679"/>
    </source>
</evidence>
<evidence type="ECO:0000313" key="15">
    <source>
        <dbReference type="EMBL" id="SUB00648.1"/>
    </source>
</evidence>
<dbReference type="CDD" id="cd00082">
    <property type="entry name" value="HisKA"/>
    <property type="match status" value="1"/>
</dbReference>
<dbReference type="CDD" id="cd00075">
    <property type="entry name" value="HATPase"/>
    <property type="match status" value="1"/>
</dbReference>
<dbReference type="PANTHER" id="PTHR45436:SF14">
    <property type="entry name" value="SENSOR PROTEIN QSEC"/>
    <property type="match status" value="1"/>
</dbReference>
<dbReference type="PRINTS" id="PR00344">
    <property type="entry name" value="BCTRLSENSOR"/>
</dbReference>
<reference evidence="15 16" key="1">
    <citation type="submission" date="2018-06" db="EMBL/GenBank/DDBJ databases">
        <authorList>
            <consortium name="Pathogen Informatics"/>
            <person name="Doyle S."/>
        </authorList>
    </citation>
    <scope>NUCLEOTIDE SEQUENCE [LARGE SCALE GENOMIC DNA]</scope>
    <source>
        <strain evidence="15 16">NCTC13350</strain>
    </source>
</reference>
<protein>
    <recommendedName>
        <fullName evidence="3">histidine kinase</fullName>
        <ecNumber evidence="3">2.7.13.3</ecNumber>
    </recommendedName>
</protein>
<evidence type="ECO:0000313" key="16">
    <source>
        <dbReference type="Proteomes" id="UP000255000"/>
    </source>
</evidence>
<feature type="domain" description="Histidine kinase" evidence="13">
    <location>
        <begin position="242"/>
        <end position="453"/>
    </location>
</feature>
<organism evidence="15 16">
    <name type="scientific">Pannonibacter phragmitetus</name>
    <dbReference type="NCBI Taxonomy" id="121719"/>
    <lineage>
        <taxon>Bacteria</taxon>
        <taxon>Pseudomonadati</taxon>
        <taxon>Pseudomonadota</taxon>
        <taxon>Alphaproteobacteria</taxon>
        <taxon>Hyphomicrobiales</taxon>
        <taxon>Stappiaceae</taxon>
        <taxon>Pannonibacter</taxon>
    </lineage>
</organism>
<proteinExistence type="predicted"/>
<keyword evidence="5 15" id="KW-0808">Transferase</keyword>
<dbReference type="GO" id="GO:0005886">
    <property type="term" value="C:plasma membrane"/>
    <property type="evidence" value="ECO:0007669"/>
    <property type="project" value="TreeGrafter"/>
</dbReference>
<evidence type="ECO:0000256" key="10">
    <source>
        <dbReference type="ARBA" id="ARBA00022989"/>
    </source>
</evidence>
<dbReference type="InterPro" id="IPR003594">
    <property type="entry name" value="HATPase_dom"/>
</dbReference>
<dbReference type="SUPFAM" id="SSF47384">
    <property type="entry name" value="Homodimeric domain of signal transducing histidine kinase"/>
    <property type="match status" value="1"/>
</dbReference>
<keyword evidence="4" id="KW-0597">Phosphoprotein</keyword>
<dbReference type="Gene3D" id="3.30.565.10">
    <property type="entry name" value="Histidine kinase-like ATPase, C-terminal domain"/>
    <property type="match status" value="1"/>
</dbReference>
<dbReference type="Pfam" id="PF02518">
    <property type="entry name" value="HATPase_c"/>
    <property type="match status" value="1"/>
</dbReference>
<dbReference type="OrthoDB" id="9809766at2"/>
<dbReference type="GO" id="GO:0000155">
    <property type="term" value="F:phosphorelay sensor kinase activity"/>
    <property type="evidence" value="ECO:0007669"/>
    <property type="project" value="InterPro"/>
</dbReference>
<evidence type="ECO:0000256" key="2">
    <source>
        <dbReference type="ARBA" id="ARBA00004141"/>
    </source>
</evidence>
<comment type="catalytic activity">
    <reaction evidence="1">
        <text>ATP + protein L-histidine = ADP + protein N-phospho-L-histidine.</text>
        <dbReference type="EC" id="2.7.13.3"/>
    </reaction>
</comment>
<evidence type="ECO:0000256" key="11">
    <source>
        <dbReference type="ARBA" id="ARBA00023012"/>
    </source>
</evidence>
<name>A0A378ZU88_9HYPH</name>